<dbReference type="SUPFAM" id="SSF55874">
    <property type="entry name" value="ATPase domain of HSP90 chaperone/DNA topoisomerase II/histidine kinase"/>
    <property type="match status" value="1"/>
</dbReference>
<feature type="modified residue" description="4-aspartylphosphate" evidence="7">
    <location>
        <position position="513"/>
    </location>
</feature>
<proteinExistence type="predicted"/>
<keyword evidence="3 7" id="KW-0597">Phosphoprotein</keyword>
<sequence length="581" mass="63795">MRPASPDSVFAACLLVLRRNMPFSLLGTLLTMGLVVAALADVVPDAELAAWAAGNVLLSLLRWRDTRRFPRMDEPPSPAQLEAGRRWRRRMLAGVFLSGLAWGLPVAYWIAHVPMQHQMFFIIALLTMGTGAIYAYCIDLPLLYSFMLPYFLPTMFVLTARPDTLLTVMGVAGMLYLAVSLAFAHRMHRTQLDSLRLRFDNLDLLARLQREKETAERSDLAKSRFLAAASHDLRQPVHALSLFVGVLREQNLPENSRRTVDNISQAVQAMGGLFEGLLNLSRLDAGVVRPRVEPVALGPLLQRLQGEFAPQAAAKSLSLRLRPVSATVLSDPALLDRILRNLIDNAIRHTDEGGVLVGCRPDGAGLRVEVWDTGPGIPVHEQESVFWEFHQLGNPERDRNKGLGLGLAIVQRTARLLGHRLRLRSRPGKGTVFGLGLPRTRAVVAETAALPPPADAPAGAPLVLVVEDDGFSRHGLQLLLEGWGYRVLAAGSADELLCLTSAETERPALVISDYRLREHATGIEAIERVHEEYNDDSIAALLVSGDTDPRRLAEVAARGWPLLHKPVDPDKLRAAIGQLTA</sequence>
<dbReference type="EC" id="2.7.13.3" evidence="2"/>
<comment type="catalytic activity">
    <reaction evidence="1">
        <text>ATP + protein L-histidine = ADP + protein N-phospho-L-histidine.</text>
        <dbReference type="EC" id="2.7.13.3"/>
    </reaction>
</comment>
<feature type="domain" description="Histidine kinase" evidence="9">
    <location>
        <begin position="228"/>
        <end position="441"/>
    </location>
</feature>
<dbReference type="PANTHER" id="PTHR43711">
    <property type="entry name" value="TWO-COMPONENT HISTIDINE KINASE"/>
    <property type="match status" value="1"/>
</dbReference>
<dbReference type="SUPFAM" id="SSF52172">
    <property type="entry name" value="CheY-like"/>
    <property type="match status" value="1"/>
</dbReference>
<evidence type="ECO:0000256" key="1">
    <source>
        <dbReference type="ARBA" id="ARBA00000085"/>
    </source>
</evidence>
<dbReference type="InterPro" id="IPR003661">
    <property type="entry name" value="HisK_dim/P_dom"/>
</dbReference>
<evidence type="ECO:0000256" key="2">
    <source>
        <dbReference type="ARBA" id="ARBA00012438"/>
    </source>
</evidence>
<dbReference type="InterPro" id="IPR001789">
    <property type="entry name" value="Sig_transdc_resp-reg_receiver"/>
</dbReference>
<feature type="transmembrane region" description="Helical" evidence="8">
    <location>
        <begin position="91"/>
        <end position="111"/>
    </location>
</feature>
<dbReference type="Pfam" id="PF00512">
    <property type="entry name" value="HisKA"/>
    <property type="match status" value="1"/>
</dbReference>
<evidence type="ECO:0000313" key="12">
    <source>
        <dbReference type="EMBL" id="CUI51472.1"/>
    </source>
</evidence>
<evidence type="ECO:0000256" key="5">
    <source>
        <dbReference type="ARBA" id="ARBA00022777"/>
    </source>
</evidence>
<evidence type="ECO:0000313" key="13">
    <source>
        <dbReference type="Proteomes" id="UP000053096"/>
    </source>
</evidence>
<dbReference type="InterPro" id="IPR005467">
    <property type="entry name" value="His_kinase_dom"/>
</dbReference>
<dbReference type="SMART" id="SM00448">
    <property type="entry name" value="REC"/>
    <property type="match status" value="1"/>
</dbReference>
<dbReference type="Pfam" id="PF00072">
    <property type="entry name" value="Response_reg"/>
    <property type="match status" value="1"/>
</dbReference>
<dbReference type="SMART" id="SM00387">
    <property type="entry name" value="HATPase_c"/>
    <property type="match status" value="1"/>
</dbReference>
<dbReference type="InterPro" id="IPR003594">
    <property type="entry name" value="HATPase_dom"/>
</dbReference>
<protein>
    <recommendedName>
        <fullName evidence="2">histidine kinase</fullName>
        <ecNumber evidence="2">2.7.13.3</ecNumber>
    </recommendedName>
</protein>
<dbReference type="GO" id="GO:0000155">
    <property type="term" value="F:phosphorelay sensor kinase activity"/>
    <property type="evidence" value="ECO:0007669"/>
    <property type="project" value="InterPro"/>
</dbReference>
<dbReference type="Proteomes" id="UP000053096">
    <property type="component" value="Unassembled WGS sequence"/>
</dbReference>
<dbReference type="InterPro" id="IPR036097">
    <property type="entry name" value="HisK_dim/P_sf"/>
</dbReference>
<accession>A0A0M7DC19</accession>
<evidence type="ECO:0000256" key="4">
    <source>
        <dbReference type="ARBA" id="ARBA00022679"/>
    </source>
</evidence>
<keyword evidence="6" id="KW-0902">Two-component regulatory system</keyword>
<keyword evidence="8" id="KW-0812">Transmembrane</keyword>
<dbReference type="FunFam" id="3.30.565.10:FF:000049">
    <property type="entry name" value="Two-component sensor histidine kinase"/>
    <property type="match status" value="1"/>
</dbReference>
<feature type="transmembrane region" description="Helical" evidence="8">
    <location>
        <begin position="117"/>
        <end position="135"/>
    </location>
</feature>
<dbReference type="PROSITE" id="PS50110">
    <property type="entry name" value="RESPONSE_REGULATORY"/>
    <property type="match status" value="1"/>
</dbReference>
<accession>A0A0J6C635</accession>
<evidence type="ECO:0000313" key="14">
    <source>
        <dbReference type="Proteomes" id="UP000092950"/>
    </source>
</evidence>
<dbReference type="PROSITE" id="PS50109">
    <property type="entry name" value="HIS_KIN"/>
    <property type="match status" value="1"/>
</dbReference>
<evidence type="ECO:0000256" key="6">
    <source>
        <dbReference type="ARBA" id="ARBA00023012"/>
    </source>
</evidence>
<dbReference type="KEGG" id="bpdz:BBN53_04150"/>
<gene>
    <name evidence="12" type="primary">evgS_1</name>
    <name evidence="11" type="ORF">BBN53_04150</name>
    <name evidence="12" type="ORF">ERS370011_00907</name>
</gene>
<dbReference type="CDD" id="cd00082">
    <property type="entry name" value="HisKA"/>
    <property type="match status" value="1"/>
</dbReference>
<name>A0A0J6C635_9BORD</name>
<dbReference type="EMBL" id="CP016440">
    <property type="protein sequence ID" value="ANY15153.1"/>
    <property type="molecule type" value="Genomic_DNA"/>
</dbReference>
<dbReference type="Gene3D" id="3.40.50.2300">
    <property type="match status" value="1"/>
</dbReference>
<keyword evidence="5" id="KW-0418">Kinase</keyword>
<keyword evidence="8" id="KW-0472">Membrane</keyword>
<reference evidence="12 13" key="1">
    <citation type="submission" date="2015-09" db="EMBL/GenBank/DDBJ databases">
        <authorList>
            <person name="Jackson K.R."/>
            <person name="Lunt B.L."/>
            <person name="Fisher J.N.B."/>
            <person name="Gardner A.V."/>
            <person name="Bailey M.E."/>
            <person name="Deus L.M."/>
            <person name="Earl A.S."/>
            <person name="Gibby P.D."/>
            <person name="Hartmann K.A."/>
            <person name="Liu J.E."/>
            <person name="Manci A.M."/>
            <person name="Nielsen D.A."/>
            <person name="Solomon M.B."/>
            <person name="Breakwell D.P."/>
            <person name="Burnett S.H."/>
            <person name="Grose J.H."/>
        </authorList>
    </citation>
    <scope>NUCLEOTIDE SEQUENCE [LARGE SCALE GENOMIC DNA]</scope>
    <source>
        <strain evidence="12 13">2789STDY5608636</strain>
    </source>
</reference>
<organism evidence="12 13">
    <name type="scientific">Bordetella pseudohinzii</name>
    <dbReference type="NCBI Taxonomy" id="1331258"/>
    <lineage>
        <taxon>Bacteria</taxon>
        <taxon>Pseudomonadati</taxon>
        <taxon>Pseudomonadota</taxon>
        <taxon>Betaproteobacteria</taxon>
        <taxon>Burkholderiales</taxon>
        <taxon>Alcaligenaceae</taxon>
        <taxon>Bordetella</taxon>
    </lineage>
</organism>
<dbReference type="PANTHER" id="PTHR43711:SF1">
    <property type="entry name" value="HISTIDINE KINASE 1"/>
    <property type="match status" value="1"/>
</dbReference>
<dbReference type="Gene3D" id="1.10.287.130">
    <property type="match status" value="1"/>
</dbReference>
<dbReference type="InterPro" id="IPR004358">
    <property type="entry name" value="Sig_transdc_His_kin-like_C"/>
</dbReference>
<dbReference type="SUPFAM" id="SSF47384">
    <property type="entry name" value="Homodimeric domain of signal transducing histidine kinase"/>
    <property type="match status" value="1"/>
</dbReference>
<reference evidence="11 14" key="2">
    <citation type="submission" date="2016-07" db="EMBL/GenBank/DDBJ databases">
        <title>Complete genome sequences of Bordetella pseudohinzii.</title>
        <authorList>
            <person name="Spilker T."/>
            <person name="Darrah R."/>
            <person name="LiPuma J.J."/>
        </authorList>
    </citation>
    <scope>NUCLEOTIDE SEQUENCE [LARGE SCALE GENOMIC DNA]</scope>
    <source>
        <strain evidence="11 14">HI4681</strain>
    </source>
</reference>
<feature type="transmembrane region" description="Helical" evidence="8">
    <location>
        <begin position="165"/>
        <end position="184"/>
    </location>
</feature>
<dbReference type="PRINTS" id="PR00344">
    <property type="entry name" value="BCTRLSENSOR"/>
</dbReference>
<dbReference type="Proteomes" id="UP000092950">
    <property type="component" value="Chromosome"/>
</dbReference>
<dbReference type="InterPro" id="IPR011006">
    <property type="entry name" value="CheY-like_superfamily"/>
</dbReference>
<dbReference type="Pfam" id="PF02518">
    <property type="entry name" value="HATPase_c"/>
    <property type="match status" value="1"/>
</dbReference>
<dbReference type="OrthoDB" id="9804645at2"/>
<evidence type="ECO:0000259" key="10">
    <source>
        <dbReference type="PROSITE" id="PS50110"/>
    </source>
</evidence>
<evidence type="ECO:0000256" key="8">
    <source>
        <dbReference type="SAM" id="Phobius"/>
    </source>
</evidence>
<evidence type="ECO:0000256" key="7">
    <source>
        <dbReference type="PROSITE-ProRule" id="PRU00169"/>
    </source>
</evidence>
<keyword evidence="14" id="KW-1185">Reference proteome</keyword>
<dbReference type="Gene3D" id="3.30.565.10">
    <property type="entry name" value="Histidine kinase-like ATPase, C-terminal domain"/>
    <property type="match status" value="1"/>
</dbReference>
<feature type="transmembrane region" description="Helical" evidence="8">
    <location>
        <begin position="46"/>
        <end position="63"/>
    </location>
</feature>
<dbReference type="SMART" id="SM00388">
    <property type="entry name" value="HisKA"/>
    <property type="match status" value="1"/>
</dbReference>
<dbReference type="InterPro" id="IPR036890">
    <property type="entry name" value="HATPase_C_sf"/>
</dbReference>
<feature type="domain" description="Response regulatory" evidence="10">
    <location>
        <begin position="462"/>
        <end position="580"/>
    </location>
</feature>
<keyword evidence="4 12" id="KW-0808">Transferase</keyword>
<evidence type="ECO:0000313" key="11">
    <source>
        <dbReference type="EMBL" id="ANY15153.1"/>
    </source>
</evidence>
<keyword evidence="8" id="KW-1133">Transmembrane helix</keyword>
<evidence type="ECO:0000259" key="9">
    <source>
        <dbReference type="PROSITE" id="PS50109"/>
    </source>
</evidence>
<evidence type="ECO:0000256" key="3">
    <source>
        <dbReference type="ARBA" id="ARBA00022553"/>
    </source>
</evidence>
<dbReference type="EMBL" id="CYTV01000002">
    <property type="protein sequence ID" value="CUI51472.1"/>
    <property type="molecule type" value="Genomic_DNA"/>
</dbReference>
<dbReference type="InterPro" id="IPR050736">
    <property type="entry name" value="Sensor_HK_Regulatory"/>
</dbReference>
<feature type="transmembrane region" description="Helical" evidence="8">
    <location>
        <begin position="21"/>
        <end position="40"/>
    </location>
</feature>
<dbReference type="RefSeq" id="WP_048026220.1">
    <property type="nucleotide sequence ID" value="NZ_CAJGUP010000209.1"/>
</dbReference>
<dbReference type="AlphaFoldDB" id="A0A0J6C635"/>
<dbReference type="CDD" id="cd00075">
    <property type="entry name" value="HATPase"/>
    <property type="match status" value="1"/>
</dbReference>